<dbReference type="HOGENOM" id="CLU_2441648_0_0_1"/>
<keyword evidence="2" id="KW-1185">Reference proteome</keyword>
<reference evidence="1 2" key="1">
    <citation type="submission" date="2014-04" db="EMBL/GenBank/DDBJ databases">
        <authorList>
            <consortium name="DOE Joint Genome Institute"/>
            <person name="Kuo A."/>
            <person name="Tarkka M."/>
            <person name="Buscot F."/>
            <person name="Kohler A."/>
            <person name="Nagy L.G."/>
            <person name="Floudas D."/>
            <person name="Copeland A."/>
            <person name="Barry K.W."/>
            <person name="Cichocki N."/>
            <person name="Veneault-Fourrey C."/>
            <person name="LaButti K."/>
            <person name="Lindquist E.A."/>
            <person name="Lipzen A."/>
            <person name="Lundell T."/>
            <person name="Morin E."/>
            <person name="Murat C."/>
            <person name="Sun H."/>
            <person name="Tunlid A."/>
            <person name="Henrissat B."/>
            <person name="Grigoriev I.V."/>
            <person name="Hibbett D.S."/>
            <person name="Martin F."/>
            <person name="Nordberg H.P."/>
            <person name="Cantor M.N."/>
            <person name="Hua S.X."/>
        </authorList>
    </citation>
    <scope>NUCLEOTIDE SEQUENCE [LARGE SCALE GENOMIC DNA]</scope>
    <source>
        <strain evidence="1 2">F 1598</strain>
    </source>
</reference>
<evidence type="ECO:0000313" key="1">
    <source>
        <dbReference type="EMBL" id="KIM82672.1"/>
    </source>
</evidence>
<name>A0A0C3BZ84_PILCF</name>
<protein>
    <submittedName>
        <fullName evidence="1">Uncharacterized protein</fullName>
    </submittedName>
</protein>
<dbReference type="Proteomes" id="UP000054166">
    <property type="component" value="Unassembled WGS sequence"/>
</dbReference>
<dbReference type="InParanoid" id="A0A0C3BZ84"/>
<gene>
    <name evidence="1" type="ORF">PILCRDRAFT_819979</name>
</gene>
<organism evidence="1 2">
    <name type="scientific">Piloderma croceum (strain F 1598)</name>
    <dbReference type="NCBI Taxonomy" id="765440"/>
    <lineage>
        <taxon>Eukaryota</taxon>
        <taxon>Fungi</taxon>
        <taxon>Dikarya</taxon>
        <taxon>Basidiomycota</taxon>
        <taxon>Agaricomycotina</taxon>
        <taxon>Agaricomycetes</taxon>
        <taxon>Agaricomycetidae</taxon>
        <taxon>Atheliales</taxon>
        <taxon>Atheliaceae</taxon>
        <taxon>Piloderma</taxon>
    </lineage>
</organism>
<dbReference type="EMBL" id="KN832993">
    <property type="protein sequence ID" value="KIM82672.1"/>
    <property type="molecule type" value="Genomic_DNA"/>
</dbReference>
<accession>A0A0C3BZ84</accession>
<reference evidence="2" key="2">
    <citation type="submission" date="2015-01" db="EMBL/GenBank/DDBJ databases">
        <title>Evolutionary Origins and Diversification of the Mycorrhizal Mutualists.</title>
        <authorList>
            <consortium name="DOE Joint Genome Institute"/>
            <consortium name="Mycorrhizal Genomics Consortium"/>
            <person name="Kohler A."/>
            <person name="Kuo A."/>
            <person name="Nagy L.G."/>
            <person name="Floudas D."/>
            <person name="Copeland A."/>
            <person name="Barry K.W."/>
            <person name="Cichocki N."/>
            <person name="Veneault-Fourrey C."/>
            <person name="LaButti K."/>
            <person name="Lindquist E.A."/>
            <person name="Lipzen A."/>
            <person name="Lundell T."/>
            <person name="Morin E."/>
            <person name="Murat C."/>
            <person name="Riley R."/>
            <person name="Ohm R."/>
            <person name="Sun H."/>
            <person name="Tunlid A."/>
            <person name="Henrissat B."/>
            <person name="Grigoriev I.V."/>
            <person name="Hibbett D.S."/>
            <person name="Martin F."/>
        </authorList>
    </citation>
    <scope>NUCLEOTIDE SEQUENCE [LARGE SCALE GENOMIC DNA]</scope>
    <source>
        <strain evidence="2">F 1598</strain>
    </source>
</reference>
<dbReference type="AlphaFoldDB" id="A0A0C3BZ84"/>
<proteinExistence type="predicted"/>
<sequence length="90" mass="9769">MPPKSKPVFIDICSASASWHLVDNSNKPGRTSCWQSVLLSFWNGWLAGVYCLSSFNPLNISTVGHSSTIFDSVSEEISSYGEGFGFSLTS</sequence>
<evidence type="ECO:0000313" key="2">
    <source>
        <dbReference type="Proteomes" id="UP000054166"/>
    </source>
</evidence>